<dbReference type="PANTHER" id="PTHR38340">
    <property type="entry name" value="S-LAYER PROTEIN"/>
    <property type="match status" value="1"/>
</dbReference>
<evidence type="ECO:0000313" key="5">
    <source>
        <dbReference type="Proteomes" id="UP000679352"/>
    </source>
</evidence>
<evidence type="ECO:0000256" key="2">
    <source>
        <dbReference type="ARBA" id="ARBA00022525"/>
    </source>
</evidence>
<dbReference type="SUPFAM" id="SSF51120">
    <property type="entry name" value="beta-Roll"/>
    <property type="match status" value="2"/>
</dbReference>
<keyword evidence="2" id="KW-0964">Secreted</keyword>
<dbReference type="InterPro" id="IPR001343">
    <property type="entry name" value="Hemolysn_Ca-bd"/>
</dbReference>
<dbReference type="RefSeq" id="WP_215503023.1">
    <property type="nucleotide sequence ID" value="NZ_CP076361.1"/>
</dbReference>
<dbReference type="GO" id="GO:0005509">
    <property type="term" value="F:calcium ion binding"/>
    <property type="evidence" value="ECO:0007669"/>
    <property type="project" value="InterPro"/>
</dbReference>
<organism evidence="4 5">
    <name type="scientific">Gemmobacter fulvus</name>
    <dbReference type="NCBI Taxonomy" id="2840474"/>
    <lineage>
        <taxon>Bacteria</taxon>
        <taxon>Pseudomonadati</taxon>
        <taxon>Pseudomonadota</taxon>
        <taxon>Alphaproteobacteria</taxon>
        <taxon>Rhodobacterales</taxon>
        <taxon>Paracoccaceae</taxon>
        <taxon>Gemmobacter</taxon>
    </lineage>
</organism>
<gene>
    <name evidence="4" type="ORF">KM031_02655</name>
</gene>
<evidence type="ECO:0000256" key="1">
    <source>
        <dbReference type="ARBA" id="ARBA00004613"/>
    </source>
</evidence>
<evidence type="ECO:0000256" key="3">
    <source>
        <dbReference type="SAM" id="MobiDB-lite"/>
    </source>
</evidence>
<dbReference type="InterPro" id="IPR050557">
    <property type="entry name" value="RTX_toxin/Mannuronan_C5-epim"/>
</dbReference>
<feature type="region of interest" description="Disordered" evidence="3">
    <location>
        <begin position="27"/>
        <end position="61"/>
    </location>
</feature>
<evidence type="ECO:0000313" key="4">
    <source>
        <dbReference type="EMBL" id="QWK90832.1"/>
    </source>
</evidence>
<reference evidence="4" key="1">
    <citation type="submission" date="2021-06" db="EMBL/GenBank/DDBJ databases">
        <title>Direct submission.</title>
        <authorList>
            <person name="Lee C.-S."/>
            <person name="Jin L."/>
        </authorList>
    </citation>
    <scope>NUCLEOTIDE SEQUENCE</scope>
    <source>
        <strain evidence="4">Con5</strain>
    </source>
</reference>
<dbReference type="EMBL" id="CP076361">
    <property type="protein sequence ID" value="QWK90832.1"/>
    <property type="molecule type" value="Genomic_DNA"/>
</dbReference>
<sequence length="304" mass="31247">MDLYTASYLMMFVLFLSIDFDLFGSGSDDDNGPNPTDPENPLYDPEAYTGRVDGTTGDDDLAAGEDDRALAWFLDAGNDTLDGSEGSDYLNAGAGDDFAYMREGNDIALGGTGSDTLDGGTGNDLLFGGEDNDELDGNSNDDTLYGGAGDDTLLGGSGADEVFGGAGDDYLSGLAEDLGTSRNSNVIDGVDTLDGGEGDDTLFLGAGDHGIGGAGDDTFQLDHTREDLDAVTQVNDFGAGDALELHYQPSFDAEGNEIAPEISVSPSEDGTAGLISFNGTVVAQITGGQELTAEQIRLVAASDS</sequence>
<dbReference type="InterPro" id="IPR011049">
    <property type="entry name" value="Serralysin-like_metalloprot_C"/>
</dbReference>
<dbReference type="KEGG" id="gfu:KM031_02655"/>
<dbReference type="PROSITE" id="PS00330">
    <property type="entry name" value="HEMOLYSIN_CALCIUM"/>
    <property type="match status" value="1"/>
</dbReference>
<dbReference type="Proteomes" id="UP000679352">
    <property type="component" value="Chromosome"/>
</dbReference>
<name>A0A975S1P1_9RHOB</name>
<dbReference type="GO" id="GO:0005576">
    <property type="term" value="C:extracellular region"/>
    <property type="evidence" value="ECO:0007669"/>
    <property type="project" value="UniProtKB-SubCell"/>
</dbReference>
<accession>A0A975S1P1</accession>
<protein>
    <recommendedName>
        <fullName evidence="6">Calcium-binding protein</fullName>
    </recommendedName>
</protein>
<comment type="subcellular location">
    <subcellularLocation>
        <location evidence="1">Secreted</location>
    </subcellularLocation>
</comment>
<dbReference type="AlphaFoldDB" id="A0A975S1P1"/>
<dbReference type="Gene3D" id="2.150.10.10">
    <property type="entry name" value="Serralysin-like metalloprotease, C-terminal"/>
    <property type="match status" value="3"/>
</dbReference>
<dbReference type="InterPro" id="IPR018511">
    <property type="entry name" value="Hemolysin-typ_Ca-bd_CS"/>
</dbReference>
<dbReference type="PRINTS" id="PR00313">
    <property type="entry name" value="CABNDNGRPT"/>
</dbReference>
<proteinExistence type="predicted"/>
<dbReference type="PANTHER" id="PTHR38340:SF1">
    <property type="entry name" value="S-LAYER PROTEIN"/>
    <property type="match status" value="1"/>
</dbReference>
<keyword evidence="5" id="KW-1185">Reference proteome</keyword>
<dbReference type="Pfam" id="PF00353">
    <property type="entry name" value="HemolysinCabind"/>
    <property type="match status" value="4"/>
</dbReference>
<evidence type="ECO:0008006" key="6">
    <source>
        <dbReference type="Google" id="ProtNLM"/>
    </source>
</evidence>